<gene>
    <name evidence="7" type="ORF">C823_00293</name>
</gene>
<accession>N2BMC7</accession>
<protein>
    <submittedName>
        <fullName evidence="7">HI0933 family flavoprotein</fullName>
    </submittedName>
</protein>
<dbReference type="Gene3D" id="3.50.50.60">
    <property type="entry name" value="FAD/NAD(P)-binding domain"/>
    <property type="match status" value="1"/>
</dbReference>
<dbReference type="PANTHER" id="PTHR42887">
    <property type="entry name" value="OS12G0638800 PROTEIN"/>
    <property type="match status" value="1"/>
</dbReference>
<dbReference type="eggNOG" id="COG2081">
    <property type="taxonomic scope" value="Bacteria"/>
</dbReference>
<dbReference type="InterPro" id="IPR023166">
    <property type="entry name" value="BaiN-like_dom_sf"/>
</dbReference>
<keyword evidence="8" id="KW-1185">Reference proteome</keyword>
<dbReference type="HOGENOM" id="CLU_025174_3_1_9"/>
<keyword evidence="4" id="KW-1133">Transmembrane helix</keyword>
<feature type="domain" description="RsdA/BaiN/AoA(So)-like Rossmann fold-like" evidence="5">
    <location>
        <begin position="18"/>
        <end position="419"/>
    </location>
</feature>
<dbReference type="SUPFAM" id="SSF160996">
    <property type="entry name" value="HI0933 insert domain-like"/>
    <property type="match status" value="1"/>
</dbReference>
<name>N2BMC7_9FIRM</name>
<keyword evidence="3" id="KW-0274">FAD</keyword>
<evidence type="ECO:0000313" key="7">
    <source>
        <dbReference type="EMBL" id="EMZ37969.1"/>
    </source>
</evidence>
<dbReference type="Pfam" id="PF22780">
    <property type="entry name" value="HI0933_like_1st"/>
    <property type="match status" value="1"/>
</dbReference>
<comment type="cofactor">
    <cofactor evidence="1">
        <name>FAD</name>
        <dbReference type="ChEBI" id="CHEBI:57692"/>
    </cofactor>
</comment>
<evidence type="ECO:0000256" key="2">
    <source>
        <dbReference type="ARBA" id="ARBA00022630"/>
    </source>
</evidence>
<evidence type="ECO:0000256" key="1">
    <source>
        <dbReference type="ARBA" id="ARBA00001974"/>
    </source>
</evidence>
<evidence type="ECO:0000259" key="6">
    <source>
        <dbReference type="Pfam" id="PF22780"/>
    </source>
</evidence>
<dbReference type="Proteomes" id="UP000012589">
    <property type="component" value="Unassembled WGS sequence"/>
</dbReference>
<evidence type="ECO:0000256" key="3">
    <source>
        <dbReference type="ARBA" id="ARBA00022827"/>
    </source>
</evidence>
<dbReference type="SUPFAM" id="SSF51905">
    <property type="entry name" value="FAD/NAD(P)-binding domain"/>
    <property type="match status" value="1"/>
</dbReference>
<keyword evidence="4" id="KW-0812">Transmembrane</keyword>
<feature type="transmembrane region" description="Helical" evidence="4">
    <location>
        <begin position="20"/>
        <end position="45"/>
    </location>
</feature>
<keyword evidence="2" id="KW-0285">Flavoprotein</keyword>
<organism evidence="7 8">
    <name type="scientific">Eubacterium plexicaudatum ASF492</name>
    <dbReference type="NCBI Taxonomy" id="1235802"/>
    <lineage>
        <taxon>Bacteria</taxon>
        <taxon>Bacillati</taxon>
        <taxon>Bacillota</taxon>
        <taxon>Clostridia</taxon>
        <taxon>Eubacteriales</taxon>
        <taxon>Eubacteriaceae</taxon>
        <taxon>Eubacterium</taxon>
    </lineage>
</organism>
<proteinExistence type="predicted"/>
<keyword evidence="4" id="KW-0472">Membrane</keyword>
<dbReference type="InterPro" id="IPR036188">
    <property type="entry name" value="FAD/NAD-bd_sf"/>
</dbReference>
<comment type="caution">
    <text evidence="7">The sequence shown here is derived from an EMBL/GenBank/DDBJ whole genome shotgun (WGS) entry which is preliminary data.</text>
</comment>
<reference evidence="7 8" key="1">
    <citation type="journal article" date="2014" name="Genome Announc.">
        <title>Draft genome sequences of the altered schaedler flora, a defined bacterial community from gnotobiotic mice.</title>
        <authorList>
            <person name="Wannemuehler M.J."/>
            <person name="Overstreet A.M."/>
            <person name="Ward D.V."/>
            <person name="Phillips G.J."/>
        </authorList>
    </citation>
    <scope>NUCLEOTIDE SEQUENCE [LARGE SCALE GENOMIC DNA]</scope>
    <source>
        <strain evidence="7 8">ASF492</strain>
    </source>
</reference>
<dbReference type="PRINTS" id="PR00368">
    <property type="entry name" value="FADPNR"/>
</dbReference>
<sequence length="440" mass="48907">MFKRCTGLDVKESGMSEQIIVIGGGAAGMMAAAAAAMQGCGVLLLERNEKLGKKLYITGKGRCNVTNACDTEEIFEQIVRNAKFMYGAIYTYDNFQVMDFFEQNHTPLKTERGGRVFPVSDHASDIIRTLAKELERLQVDVRLHTRVTSVTKENETFYVTDRNHKTYSASKVILATGGLSYPATGSTGDGYLFAEQFGHTLIKPVPSLTAMYTEESYIPKLQGLTLKNVRARVLDGCKTLYDEFGELLFTHFGVSGPLMLRASAVINDRLHKGPLRLSVDLKPALTQEQLDRRILRDFEQARNKQFKNALHQLLPAKMIPVLIDLSGIDPERKVNEITKEERKHLIEILRNFPATLTGFRDFNEAIITRGGIHVKEIHPSTMESKRVKGLYFAGELMDVDAMTGGFNLQIAWSSGYLAGLSAGQAGQTDETPQKKECGIS</sequence>
<dbReference type="EMBL" id="AQFT01000009">
    <property type="protein sequence ID" value="EMZ37969.1"/>
    <property type="molecule type" value="Genomic_DNA"/>
</dbReference>
<dbReference type="InterPro" id="IPR055178">
    <property type="entry name" value="RsdA/BaiN/AoA(So)-like_dom"/>
</dbReference>
<evidence type="ECO:0000256" key="4">
    <source>
        <dbReference type="SAM" id="Phobius"/>
    </source>
</evidence>
<dbReference type="InterPro" id="IPR057661">
    <property type="entry name" value="RsdA/BaiN/AoA(So)_Rossmann"/>
</dbReference>
<dbReference type="AlphaFoldDB" id="N2BMC7"/>
<dbReference type="STRING" id="1235802.C823_00293"/>
<evidence type="ECO:0000313" key="8">
    <source>
        <dbReference type="Proteomes" id="UP000012589"/>
    </source>
</evidence>
<evidence type="ECO:0000259" key="5">
    <source>
        <dbReference type="Pfam" id="PF03486"/>
    </source>
</evidence>
<dbReference type="Gene3D" id="2.40.30.10">
    <property type="entry name" value="Translation factors"/>
    <property type="match status" value="1"/>
</dbReference>
<dbReference type="PANTHER" id="PTHR42887:SF2">
    <property type="entry name" value="OS12G0638800 PROTEIN"/>
    <property type="match status" value="1"/>
</dbReference>
<dbReference type="Pfam" id="PF03486">
    <property type="entry name" value="HI0933_like"/>
    <property type="match status" value="1"/>
</dbReference>
<dbReference type="PRINTS" id="PR00411">
    <property type="entry name" value="PNDRDTASEI"/>
</dbReference>
<feature type="domain" description="RsdA/BaiN/AoA(So)-like insert" evidence="6">
    <location>
        <begin position="206"/>
        <end position="367"/>
    </location>
</feature>
<dbReference type="Gene3D" id="1.10.8.260">
    <property type="entry name" value="HI0933 insert domain-like"/>
    <property type="match status" value="1"/>
</dbReference>
<dbReference type="NCBIfam" id="TIGR00275">
    <property type="entry name" value="aminoacetone oxidase family FAD-binding enzyme"/>
    <property type="match status" value="1"/>
</dbReference>
<dbReference type="PATRIC" id="fig|1235802.3.peg.306"/>
<dbReference type="InterPro" id="IPR004792">
    <property type="entry name" value="BaiN-like"/>
</dbReference>